<sequence>MGSIGSGVMGATEVLTSYCVVLCLLQMVALSSGHFTVIGSQRPILATLGGNVELNCQLSPPQQAQHMEIRWFRNRYTQPVHLYRNGKNLHGETMSKYVERTELLTDAFNEGKVILRILNVTVDDGGAYHCVFKDGEFYEEHITEVKVTATSSDIQILMHTPNIKGVMLECHSGGWFPQPHMEWRNSKGEVIQATSKFHSQDKNKLFNMSMVLFIEASSHRNVICYFQNLVTHQEQSINIVLSGELFSWKIVWIMILSTISFVMIDFCMTYCVQQQLIHEESLSTVDNDQCESDQSEGTCYKRNYPWIIIAVVPIISVFAIIGVMLFLHLEQRVTILEQHFELDTLWLEDISVILCVVIVSNINLIPLIYFRLHEHVPRFKDRSPILNKAVVFLHFIYFSIVCGTILLVHLQLRNKVSISDSLFSLYNSWLTDISMILGFLLSIFIVTTIAKSSLFNKKWCIGLCIHMKEAEATGGPCEGEEL</sequence>
<keyword evidence="3" id="KW-0732">Signal</keyword>
<keyword evidence="7" id="KW-0393">Immunoglobulin domain</keyword>
<dbReference type="PANTHER" id="PTHR24100">
    <property type="entry name" value="BUTYROPHILIN"/>
    <property type="match status" value="1"/>
</dbReference>
<dbReference type="VEuPathDB" id="HostDB:ENSMUSG00000055960"/>
<dbReference type="InterPro" id="IPR007110">
    <property type="entry name" value="Ig-like_dom"/>
</dbReference>
<dbReference type="DNASU" id="320640"/>
<accession>E9QLU2</accession>
<dbReference type="CTD" id="320640"/>
<dbReference type="OrthoDB" id="9986391at2759"/>
<dbReference type="Ensembl" id="ENSMUST00000106566.2">
    <property type="protein sequence ID" value="ENSMUSP00000102176.2"/>
    <property type="gene ID" value="ENSMUSG00000055960.13"/>
</dbReference>
<dbReference type="FunFam" id="2.60.40.10:FF:000208">
    <property type="entry name" value="Butyrophilin subfamily 1 member A1"/>
    <property type="match status" value="1"/>
</dbReference>
<dbReference type="InterPro" id="IPR053896">
    <property type="entry name" value="BTN3A2-like_Ig-C"/>
</dbReference>
<feature type="transmembrane region" description="Helical" evidence="8">
    <location>
        <begin position="250"/>
        <end position="272"/>
    </location>
</feature>
<dbReference type="ExpressionAtlas" id="E9QLU2">
    <property type="expression patterns" value="baseline and differential"/>
</dbReference>
<dbReference type="Pfam" id="PF22705">
    <property type="entry name" value="C2-set_3"/>
    <property type="match status" value="1"/>
</dbReference>
<organism evidence="10 12">
    <name type="scientific">Mus musculus</name>
    <name type="common">Mouse</name>
    <dbReference type="NCBI Taxonomy" id="10090"/>
    <lineage>
        <taxon>Eukaryota</taxon>
        <taxon>Metazoa</taxon>
        <taxon>Chordata</taxon>
        <taxon>Craniata</taxon>
        <taxon>Vertebrata</taxon>
        <taxon>Euteleostomi</taxon>
        <taxon>Mammalia</taxon>
        <taxon>Eutheria</taxon>
        <taxon>Euarchontoglires</taxon>
        <taxon>Glires</taxon>
        <taxon>Rodentia</taxon>
        <taxon>Myomorpha</taxon>
        <taxon>Muroidea</taxon>
        <taxon>Muridae</taxon>
        <taxon>Murinae</taxon>
        <taxon>Mus</taxon>
        <taxon>Mus</taxon>
    </lineage>
</organism>
<dbReference type="RefSeq" id="NP_848901.2">
    <property type="nucleotide sequence ID" value="NM_178786.4"/>
</dbReference>
<feature type="transmembrane region" description="Helical" evidence="8">
    <location>
        <begin position="429"/>
        <end position="450"/>
    </location>
</feature>
<dbReference type="Pfam" id="PF07686">
    <property type="entry name" value="V-set"/>
    <property type="match status" value="1"/>
</dbReference>
<protein>
    <submittedName>
        <fullName evidence="10">Selection and upkeep of intraepithelial T cells 4</fullName>
    </submittedName>
</protein>
<evidence type="ECO:0000256" key="4">
    <source>
        <dbReference type="ARBA" id="ARBA00022989"/>
    </source>
</evidence>
<dbReference type="PhylomeDB" id="E9QLU2"/>
<dbReference type="PROSITE" id="PS50835">
    <property type="entry name" value="IG_LIKE"/>
    <property type="match status" value="1"/>
</dbReference>
<evidence type="ECO:0000256" key="2">
    <source>
        <dbReference type="ARBA" id="ARBA00022692"/>
    </source>
</evidence>
<feature type="transmembrane region" description="Helical" evidence="8">
    <location>
        <begin position="349"/>
        <end position="370"/>
    </location>
</feature>
<keyword evidence="2 8" id="KW-0812">Transmembrane</keyword>
<dbReference type="InterPro" id="IPR050504">
    <property type="entry name" value="IgSF_BTN/MOG"/>
</dbReference>
<dbReference type="PANTHER" id="PTHR24100:SF102">
    <property type="entry name" value="SELECTION AND UPKEEP OF INTRAEPITHELIAL T-CELLS PROTEIN 2-RELATED"/>
    <property type="match status" value="1"/>
</dbReference>
<evidence type="ECO:0000313" key="10">
    <source>
        <dbReference type="Ensembl" id="ENSMUSP00000102176.2"/>
    </source>
</evidence>
<dbReference type="FunFam" id="2.60.40.10:FF:000088">
    <property type="entry name" value="Butyrophilin subfamily 1 member A1"/>
    <property type="match status" value="1"/>
</dbReference>
<dbReference type="Bgee" id="ENSMUSG00000055960">
    <property type="expression patterns" value="Expressed in zone of skin and 20 other cell types or tissues"/>
</dbReference>
<dbReference type="InterPro" id="IPR036179">
    <property type="entry name" value="Ig-like_dom_sf"/>
</dbReference>
<feature type="domain" description="Ig-like" evidence="9">
    <location>
        <begin position="49"/>
        <end position="148"/>
    </location>
</feature>
<dbReference type="SMART" id="SM00406">
    <property type="entry name" value="IGv"/>
    <property type="match status" value="1"/>
</dbReference>
<evidence type="ECO:0000256" key="8">
    <source>
        <dbReference type="SAM" id="Phobius"/>
    </source>
</evidence>
<name>E9QLU2_MOUSE</name>
<dbReference type="AGR" id="MGI:2444425"/>
<evidence type="ECO:0000256" key="3">
    <source>
        <dbReference type="ARBA" id="ARBA00022729"/>
    </source>
</evidence>
<evidence type="ECO:0000256" key="6">
    <source>
        <dbReference type="ARBA" id="ARBA00023157"/>
    </source>
</evidence>
<keyword evidence="4 8" id="KW-1133">Transmembrane helix</keyword>
<feature type="transmembrane region" description="Helical" evidence="8">
    <location>
        <begin position="390"/>
        <end position="409"/>
    </location>
</feature>
<reference evidence="10 12" key="2">
    <citation type="journal article" date="2011" name="PLoS Biol.">
        <title>Modernizing reference genome assemblies.</title>
        <authorList>
            <person name="Church D.M."/>
            <person name="Schneider V.A."/>
            <person name="Graves T."/>
            <person name="Auger K."/>
            <person name="Cunningham F."/>
            <person name="Bouk N."/>
            <person name="Chen H.C."/>
            <person name="Agarwala R."/>
            <person name="McLaren W.M."/>
            <person name="Ritchie G.R."/>
            <person name="Albracht D."/>
            <person name="Kremitzki M."/>
            <person name="Rock S."/>
            <person name="Kotkiewicz H."/>
            <person name="Kremitzki C."/>
            <person name="Wollam A."/>
            <person name="Trani L."/>
            <person name="Fulton L."/>
            <person name="Fulton R."/>
            <person name="Matthews L."/>
            <person name="Whitehead S."/>
            <person name="Chow W."/>
            <person name="Torrance J."/>
            <person name="Dunn M."/>
            <person name="Harden G."/>
            <person name="Threadgold G."/>
            <person name="Wood J."/>
            <person name="Collins J."/>
            <person name="Heath P."/>
            <person name="Griffiths G."/>
            <person name="Pelan S."/>
            <person name="Grafham D."/>
            <person name="Eichler E.E."/>
            <person name="Weinstock G."/>
            <person name="Mardis E.R."/>
            <person name="Wilson R.K."/>
            <person name="Howe K."/>
            <person name="Flicek P."/>
            <person name="Hubbard T."/>
        </authorList>
    </citation>
    <scope>NUCLEOTIDE SEQUENCE [LARGE SCALE GENOMIC DNA]</scope>
    <source>
        <strain evidence="10 12">C57BL/6J</strain>
    </source>
</reference>
<gene>
    <name evidence="10 11" type="primary">Skint4</name>
</gene>
<dbReference type="InterPro" id="IPR003599">
    <property type="entry name" value="Ig_sub"/>
</dbReference>
<dbReference type="GeneID" id="320640"/>
<feature type="transmembrane region" description="Helical" evidence="8">
    <location>
        <begin position="304"/>
        <end position="329"/>
    </location>
</feature>
<dbReference type="AlphaFoldDB" id="E9QLU2"/>
<reference evidence="10" key="4">
    <citation type="submission" date="2025-09" db="UniProtKB">
        <authorList>
            <consortium name="Ensembl"/>
        </authorList>
    </citation>
    <scope>IDENTIFICATION</scope>
    <source>
        <strain evidence="10">C57BL/6J</strain>
    </source>
</reference>
<evidence type="ECO:0000256" key="5">
    <source>
        <dbReference type="ARBA" id="ARBA00023136"/>
    </source>
</evidence>
<keyword evidence="5 8" id="KW-0472">Membrane</keyword>
<evidence type="ECO:0000313" key="12">
    <source>
        <dbReference type="Proteomes" id="UP000000589"/>
    </source>
</evidence>
<reference evidence="10" key="3">
    <citation type="submission" date="2025-08" db="UniProtKB">
        <authorList>
            <consortium name="Ensembl"/>
        </authorList>
    </citation>
    <scope>IDENTIFICATION</scope>
    <source>
        <strain evidence="10">C57BL/6J</strain>
    </source>
</reference>
<dbReference type="Proteomes" id="UP000000589">
    <property type="component" value="Chromosome 4"/>
</dbReference>
<keyword evidence="6" id="KW-1015">Disulfide bond</keyword>
<evidence type="ECO:0000259" key="9">
    <source>
        <dbReference type="PROSITE" id="PS50835"/>
    </source>
</evidence>
<evidence type="ECO:0000256" key="7">
    <source>
        <dbReference type="ARBA" id="ARBA00023319"/>
    </source>
</evidence>
<reference evidence="10 12" key="1">
    <citation type="journal article" date="2009" name="PLoS Biol.">
        <title>Lineage-specific biology revealed by a finished genome assembly of the mouse.</title>
        <authorList>
            <consortium name="Mouse Genome Sequencing Consortium"/>
            <person name="Church D.M."/>
            <person name="Goodstadt L."/>
            <person name="Hillier L.W."/>
            <person name="Zody M.C."/>
            <person name="Goldstein S."/>
            <person name="She X."/>
            <person name="Bult C.J."/>
            <person name="Agarwala R."/>
            <person name="Cherry J.L."/>
            <person name="DiCuccio M."/>
            <person name="Hlavina W."/>
            <person name="Kapustin Y."/>
            <person name="Meric P."/>
            <person name="Maglott D."/>
            <person name="Birtle Z."/>
            <person name="Marques A.C."/>
            <person name="Graves T."/>
            <person name="Zhou S."/>
            <person name="Teague B."/>
            <person name="Potamousis K."/>
            <person name="Churas C."/>
            <person name="Place M."/>
            <person name="Herschleb J."/>
            <person name="Runnheim R."/>
            <person name="Forrest D."/>
            <person name="Amos-Landgraf J."/>
            <person name="Schwartz D.C."/>
            <person name="Cheng Z."/>
            <person name="Lindblad-Toh K."/>
            <person name="Eichler E.E."/>
            <person name="Ponting C.P."/>
        </authorList>
    </citation>
    <scope>NUCLEOTIDE SEQUENCE [LARGE SCALE GENOMIC DNA]</scope>
    <source>
        <strain evidence="10 12">C57BL/6J</strain>
    </source>
</reference>
<comment type="subcellular location">
    <subcellularLocation>
        <location evidence="1">Membrane</location>
    </subcellularLocation>
</comment>
<dbReference type="SMR" id="E9QLU2"/>
<dbReference type="Gene3D" id="2.60.40.10">
    <property type="entry name" value="Immunoglobulins"/>
    <property type="match status" value="2"/>
</dbReference>
<dbReference type="CDD" id="cd05713">
    <property type="entry name" value="IgV_MOG_like"/>
    <property type="match status" value="1"/>
</dbReference>
<dbReference type="SMART" id="SM00409">
    <property type="entry name" value="IG"/>
    <property type="match status" value="1"/>
</dbReference>
<dbReference type="BioGRID-ORCS" id="320640">
    <property type="hits" value="0 hits in 76 CRISPR screens"/>
</dbReference>
<dbReference type="SUPFAM" id="SSF48726">
    <property type="entry name" value="Immunoglobulin"/>
    <property type="match status" value="2"/>
</dbReference>
<dbReference type="GeneTree" id="ENSGT00940000162562"/>
<keyword evidence="12" id="KW-1185">Reference proteome</keyword>
<evidence type="ECO:0000313" key="11">
    <source>
        <dbReference type="MGI" id="MGI:2444425"/>
    </source>
</evidence>
<evidence type="ECO:0000256" key="1">
    <source>
        <dbReference type="ARBA" id="ARBA00004370"/>
    </source>
</evidence>
<dbReference type="InterPro" id="IPR013783">
    <property type="entry name" value="Ig-like_fold"/>
</dbReference>
<dbReference type="MGI" id="MGI:2444425">
    <property type="gene designation" value="Skint4"/>
</dbReference>
<dbReference type="InterPro" id="IPR013106">
    <property type="entry name" value="Ig_V-set"/>
</dbReference>
<dbReference type="GO" id="GO:0016020">
    <property type="term" value="C:membrane"/>
    <property type="evidence" value="ECO:0007669"/>
    <property type="project" value="UniProtKB-SubCell"/>
</dbReference>
<dbReference type="UCSC" id="uc008uds.1">
    <property type="organism name" value="mouse"/>
</dbReference>
<proteinExistence type="predicted"/>